<sequence>MRILFIAPKYSGGIGGHAKRVADKLQENGFEIELMHAPHVPIKKLKNPTFAVSSILKAISGRKTYDIVHAFNLPSAFAMKYTKAKKKVLSIHGVYSEQIDALHSETTSTKVKNKEADILKWADKLLTNSKNVKQS</sequence>
<keyword evidence="3" id="KW-1185">Reference proteome</keyword>
<name>A0A087RZ78_9ARCH</name>
<dbReference type="EMBL" id="JOSZ01000014">
    <property type="protein sequence ID" value="KFM18782.1"/>
    <property type="molecule type" value="Genomic_DNA"/>
</dbReference>
<gene>
    <name evidence="2" type="ORF">AAA799P11_00991</name>
</gene>
<dbReference type="Gene3D" id="3.40.50.2000">
    <property type="entry name" value="Glycogen Phosphorylase B"/>
    <property type="match status" value="1"/>
</dbReference>
<dbReference type="InterPro" id="IPR028098">
    <property type="entry name" value="Glyco_trans_4-like_N"/>
</dbReference>
<keyword evidence="2" id="KW-0808">Transferase</keyword>
<comment type="caution">
    <text evidence="2">The sequence shown here is derived from an EMBL/GenBank/DDBJ whole genome shotgun (WGS) entry which is preliminary data.</text>
</comment>
<evidence type="ECO:0000259" key="1">
    <source>
        <dbReference type="Pfam" id="PF13439"/>
    </source>
</evidence>
<accession>A0A087RZ78</accession>
<dbReference type="GO" id="GO:0016740">
    <property type="term" value="F:transferase activity"/>
    <property type="evidence" value="ECO:0007669"/>
    <property type="project" value="UniProtKB-KW"/>
</dbReference>
<dbReference type="Pfam" id="PF13439">
    <property type="entry name" value="Glyco_transf_4"/>
    <property type="match status" value="1"/>
</dbReference>
<organism evidence="2 3">
    <name type="scientific">Marine Group I thaumarchaeote SCGC AAA799-P11</name>
    <dbReference type="NCBI Taxonomy" id="1502295"/>
    <lineage>
        <taxon>Archaea</taxon>
        <taxon>Nitrososphaerota</taxon>
        <taxon>Marine Group I</taxon>
    </lineage>
</organism>
<dbReference type="Proteomes" id="UP000029387">
    <property type="component" value="Unassembled WGS sequence"/>
</dbReference>
<proteinExistence type="predicted"/>
<feature type="domain" description="Glycosyltransferase subfamily 4-like N-terminal" evidence="1">
    <location>
        <begin position="12"/>
        <end position="134"/>
    </location>
</feature>
<dbReference type="AlphaFoldDB" id="A0A087RZ78"/>
<dbReference type="SUPFAM" id="SSF53756">
    <property type="entry name" value="UDP-Glycosyltransferase/glycogen phosphorylase"/>
    <property type="match status" value="1"/>
</dbReference>
<evidence type="ECO:0000313" key="3">
    <source>
        <dbReference type="Proteomes" id="UP000029387"/>
    </source>
</evidence>
<evidence type="ECO:0000313" key="2">
    <source>
        <dbReference type="EMBL" id="KFM18782.1"/>
    </source>
</evidence>
<reference evidence="2 3" key="1">
    <citation type="submission" date="2014-06" db="EMBL/GenBank/DDBJ databases">
        <authorList>
            <person name="Ngugi D.K."/>
            <person name="Blom J."/>
            <person name="Alam I."/>
            <person name="Rashid M."/>
            <person name="Baalawi W."/>
            <person name="Zhang G."/>
            <person name="Hikmawan T."/>
            <person name="Guan Y."/>
            <person name="Antunes A."/>
            <person name="Siam R."/>
            <person name="El-Dorry H."/>
            <person name="Bajic V."/>
            <person name="Stingl U."/>
        </authorList>
    </citation>
    <scope>NUCLEOTIDE SEQUENCE [LARGE SCALE GENOMIC DNA]</scope>
    <source>
        <strain evidence="2">SCGC AAA799-P11</strain>
    </source>
</reference>
<protein>
    <submittedName>
        <fullName evidence="2">Group 1 glycosyl transferase protein</fullName>
    </submittedName>
</protein>